<dbReference type="NCBIfam" id="TIGR03783">
    <property type="entry name" value="Bac_Flav_CT_G"/>
    <property type="match status" value="1"/>
</dbReference>
<proteinExistence type="predicted"/>
<dbReference type="InterPro" id="IPR022509">
    <property type="entry name" value="Conjugation_ATPase_TraG"/>
</dbReference>
<feature type="domain" description="TraG P-loop" evidence="2">
    <location>
        <begin position="405"/>
        <end position="816"/>
    </location>
</feature>
<dbReference type="Pfam" id="PF19044">
    <property type="entry name" value="P-loop_TraG"/>
    <property type="match status" value="1"/>
</dbReference>
<dbReference type="EMBL" id="JBEXAC010000001">
    <property type="protein sequence ID" value="MET6997864.1"/>
    <property type="molecule type" value="Genomic_DNA"/>
</dbReference>
<dbReference type="Proteomes" id="UP001549749">
    <property type="component" value="Unassembled WGS sequence"/>
</dbReference>
<dbReference type="Pfam" id="PF12991">
    <property type="entry name" value="DUF3875"/>
    <property type="match status" value="1"/>
</dbReference>
<dbReference type="RefSeq" id="WP_354660499.1">
    <property type="nucleotide sequence ID" value="NZ_JBEXAC010000001.1"/>
</dbReference>
<dbReference type="Gene3D" id="3.40.50.300">
    <property type="entry name" value="P-loop containing nucleotide triphosphate hydrolases"/>
    <property type="match status" value="1"/>
</dbReference>
<evidence type="ECO:0000313" key="4">
    <source>
        <dbReference type="Proteomes" id="UP001549749"/>
    </source>
</evidence>
<reference evidence="3 4" key="1">
    <citation type="submission" date="2024-06" db="EMBL/GenBank/DDBJ databases">
        <title>Chitinophaga defluvii sp. nov., isolated from municipal sewage.</title>
        <authorList>
            <person name="Zhang L."/>
        </authorList>
    </citation>
    <scope>NUCLEOTIDE SEQUENCE [LARGE SCALE GENOMIC DNA]</scope>
    <source>
        <strain evidence="3 4">H8</strain>
    </source>
</reference>
<dbReference type="Gene3D" id="1.10.8.730">
    <property type="match status" value="1"/>
</dbReference>
<dbReference type="PANTHER" id="PTHR38467:SF1">
    <property type="entry name" value="CONJUGATIVE TRANSFER: ASSEMBLY"/>
    <property type="match status" value="1"/>
</dbReference>
<evidence type="ECO:0000259" key="2">
    <source>
        <dbReference type="Pfam" id="PF19044"/>
    </source>
</evidence>
<name>A0ABV2T6T1_9BACT</name>
<dbReference type="InterPro" id="IPR024451">
    <property type="entry name" value="TraG_N_Bacteroidetes"/>
</dbReference>
<dbReference type="SUPFAM" id="SSF52540">
    <property type="entry name" value="P-loop containing nucleoside triphosphate hydrolases"/>
    <property type="match status" value="1"/>
</dbReference>
<organism evidence="3 4">
    <name type="scientific">Chitinophaga defluvii</name>
    <dbReference type="NCBI Taxonomy" id="3163343"/>
    <lineage>
        <taxon>Bacteria</taxon>
        <taxon>Pseudomonadati</taxon>
        <taxon>Bacteroidota</taxon>
        <taxon>Chitinophagia</taxon>
        <taxon>Chitinophagales</taxon>
        <taxon>Chitinophagaceae</taxon>
        <taxon>Chitinophaga</taxon>
    </lineage>
</organism>
<evidence type="ECO:0000259" key="1">
    <source>
        <dbReference type="Pfam" id="PF12991"/>
    </source>
</evidence>
<feature type="domain" description="TraG N-terminal Bacteroidetes" evidence="1">
    <location>
        <begin position="5"/>
        <end position="49"/>
    </location>
</feature>
<sequence>MERVMEEMLPIMAVEHDCILSKNADITVAYELELPEIFTLSATDYEVLHQTFIKAIKVLPQFTVFHKQDWYINKKYSGDGEKDIDSFLSRSSTRFFNERPFLDHSCFIMLTKMVNDRRPSTSLMSNLCRKSIIPAAHQNDTVLRDFLDSAGQFKSILEGSGLMKLKRLQNEDLLSTQRKAGIIERYCNLLPDASSPFSKDILFGDDIRIGDDYLQIYTLSDAESLPGLCGSRINYDKYSSDNYKYSIGFAASLGQLLSCNHLYNQFIIIGDPAKKIQQLEKKRLRLQSLSAYSRSNAVARDAVNAFLQEAVSDQRLPVKAHFNLCTWSADKNELKDIRNQVATAFSALDASAKQETIGGPQLYWAGIPGNEGDFPQNDCFDSFCEQACCFLSLETAYKSSISPYGIRLGDRQTGKPLHVDITHEPMKLSQIANRNKIVIGGSGSGKSMFMQSLLRNYYEQGAHVVILDVGGSYAGLCKLVNGYYFSYTEESPIKFNPFFISEHDTLDIEKKESIKTLLLSLWKRESETFNQSEYVALSNALQLYYEKLDSDKSIFPCFDSFYEFLQTEYVTVLERERVQQKDFDINNLLYVLKPYFRGGEFSYLLNARENLNLLEERFVVVELDNIKDHPIFPAVTLLVMEMFISKMRKLKGVHKVITIEEAWKAIMRSGMAEFMKYLYKTVRKHYGEAITVTQELSDLISSSIVKEAIISNADCKILLDLRRFQNKFQEIQAMLGLSDKARDMVLSVNRANEPGRRYREVFIDLGGQIMKVYRFEPSPEEYYAYSTEESEKIKVMAYTERYGGDIQRGISALVQDLN</sequence>
<accession>A0ABV2T6T1</accession>
<dbReference type="InterPro" id="IPR053155">
    <property type="entry name" value="F-pilin_assembly_TraC"/>
</dbReference>
<gene>
    <name evidence="3" type="ORF">ABR189_10810</name>
</gene>
<dbReference type="InterPro" id="IPR027417">
    <property type="entry name" value="P-loop_NTPase"/>
</dbReference>
<protein>
    <submittedName>
        <fullName evidence="3">TraG family conjugative transposon ATPase</fullName>
    </submittedName>
</protein>
<dbReference type="InterPro" id="IPR043964">
    <property type="entry name" value="P-loop_TraG"/>
</dbReference>
<evidence type="ECO:0000313" key="3">
    <source>
        <dbReference type="EMBL" id="MET6997864.1"/>
    </source>
</evidence>
<dbReference type="PANTHER" id="PTHR38467">
    <property type="match status" value="1"/>
</dbReference>
<keyword evidence="4" id="KW-1185">Reference proteome</keyword>
<comment type="caution">
    <text evidence="3">The sequence shown here is derived from an EMBL/GenBank/DDBJ whole genome shotgun (WGS) entry which is preliminary data.</text>
</comment>